<gene>
    <name evidence="1" type="ORF">SAMN05444370_101229</name>
</gene>
<sequence>MSNLGAKGPFGGYRRAVPDDWLDYNGHLNEGFYVVAFSHASDLWMDAIGLDDAGRMRWSRSMFTVEAHVRYLAEVPAAAEISVATWIIGADDKRALAFSALYAGGAAAPAATHEALYLCVNTVTRRAGVWPAPVRAALDAMIETHRATPMPEGAGAALGPHRLKPV</sequence>
<accession>A0A1H3VNN0</accession>
<proteinExistence type="predicted"/>
<evidence type="ECO:0000313" key="1">
    <source>
        <dbReference type="EMBL" id="SDZ76403.1"/>
    </source>
</evidence>
<dbReference type="EMBL" id="FNQM01000001">
    <property type="protein sequence ID" value="SDZ76403.1"/>
    <property type="molecule type" value="Genomic_DNA"/>
</dbReference>
<dbReference type="CDD" id="cd00586">
    <property type="entry name" value="4HBT"/>
    <property type="match status" value="1"/>
</dbReference>
<dbReference type="SUPFAM" id="SSF54637">
    <property type="entry name" value="Thioesterase/thiol ester dehydrase-isomerase"/>
    <property type="match status" value="1"/>
</dbReference>
<dbReference type="Gene3D" id="3.10.129.10">
    <property type="entry name" value="Hotdog Thioesterase"/>
    <property type="match status" value="1"/>
</dbReference>
<organism evidence="1 2">
    <name type="scientific">Rubrimonas cliftonensis</name>
    <dbReference type="NCBI Taxonomy" id="89524"/>
    <lineage>
        <taxon>Bacteria</taxon>
        <taxon>Pseudomonadati</taxon>
        <taxon>Pseudomonadota</taxon>
        <taxon>Alphaproteobacteria</taxon>
        <taxon>Rhodobacterales</taxon>
        <taxon>Paracoccaceae</taxon>
        <taxon>Rubrimonas</taxon>
    </lineage>
</organism>
<dbReference type="Pfam" id="PF13279">
    <property type="entry name" value="4HBT_2"/>
    <property type="match status" value="1"/>
</dbReference>
<dbReference type="RefSeq" id="WP_093247636.1">
    <property type="nucleotide sequence ID" value="NZ_FNQM01000001.1"/>
</dbReference>
<protein>
    <submittedName>
        <fullName evidence="1">Acyl-CoA thioester hydrolase</fullName>
    </submittedName>
</protein>
<reference evidence="1 2" key="1">
    <citation type="submission" date="2016-10" db="EMBL/GenBank/DDBJ databases">
        <authorList>
            <person name="de Groot N.N."/>
        </authorList>
    </citation>
    <scope>NUCLEOTIDE SEQUENCE [LARGE SCALE GENOMIC DNA]</scope>
    <source>
        <strain evidence="1 2">DSM 15345</strain>
    </source>
</reference>
<name>A0A1H3VNN0_9RHOB</name>
<dbReference type="AlphaFoldDB" id="A0A1H3VNN0"/>
<keyword evidence="2" id="KW-1185">Reference proteome</keyword>
<dbReference type="Proteomes" id="UP000198703">
    <property type="component" value="Unassembled WGS sequence"/>
</dbReference>
<dbReference type="InterPro" id="IPR029069">
    <property type="entry name" value="HotDog_dom_sf"/>
</dbReference>
<dbReference type="OrthoDB" id="9803287at2"/>
<keyword evidence="1" id="KW-0378">Hydrolase</keyword>
<evidence type="ECO:0000313" key="2">
    <source>
        <dbReference type="Proteomes" id="UP000198703"/>
    </source>
</evidence>
<dbReference type="STRING" id="89524.SAMN05444370_101229"/>
<dbReference type="GO" id="GO:0016787">
    <property type="term" value="F:hydrolase activity"/>
    <property type="evidence" value="ECO:0007669"/>
    <property type="project" value="UniProtKB-KW"/>
</dbReference>